<dbReference type="PROSITE" id="PS51257">
    <property type="entry name" value="PROKAR_LIPOPROTEIN"/>
    <property type="match status" value="1"/>
</dbReference>
<name>A0A1B4LPK0_9BURK</name>
<evidence type="ECO:0000313" key="3">
    <source>
        <dbReference type="Proteomes" id="UP000243680"/>
    </source>
</evidence>
<sequence>MTRTRVGTVSGWLRAGVCAALLAACTSVAAQTTDVPQSWITYAQLVGHQFEMWLEAGGDASQRLHRYLEARGPDVSADAPSPIAIRAWIGANGVVTRVDFATLGSADADAALRQLLVARALAEAPPPDMLQPLRVRLQLIANPQAVAASDTRTP</sequence>
<evidence type="ECO:0008006" key="4">
    <source>
        <dbReference type="Google" id="ProtNLM"/>
    </source>
</evidence>
<feature type="chain" id="PRO_5008565233" description="YbaB/EbfC family DNA-binding protein" evidence="1">
    <location>
        <begin position="31"/>
        <end position="154"/>
    </location>
</feature>
<dbReference type="Proteomes" id="UP000243680">
    <property type="component" value="Chromosome 2"/>
</dbReference>
<dbReference type="AlphaFoldDB" id="A0A1B4LPK0"/>
<evidence type="ECO:0000313" key="2">
    <source>
        <dbReference type="EMBL" id="AOJ79097.1"/>
    </source>
</evidence>
<dbReference type="EMBL" id="CP013422">
    <property type="protein sequence ID" value="AOJ79097.1"/>
    <property type="molecule type" value="Genomic_DNA"/>
</dbReference>
<keyword evidence="1" id="KW-0732">Signal</keyword>
<protein>
    <recommendedName>
        <fullName evidence="4">YbaB/EbfC family DNA-binding protein</fullName>
    </recommendedName>
</protein>
<organism evidence="2 3">
    <name type="scientific">Burkholderia ubonensis</name>
    <dbReference type="NCBI Taxonomy" id="101571"/>
    <lineage>
        <taxon>Bacteria</taxon>
        <taxon>Pseudomonadati</taxon>
        <taxon>Pseudomonadota</taxon>
        <taxon>Betaproteobacteria</taxon>
        <taxon>Burkholderiales</taxon>
        <taxon>Burkholderiaceae</taxon>
        <taxon>Burkholderia</taxon>
        <taxon>Burkholderia cepacia complex</taxon>
    </lineage>
</organism>
<proteinExistence type="predicted"/>
<gene>
    <name evidence="2" type="ORF">WJ35_25945</name>
</gene>
<feature type="signal peptide" evidence="1">
    <location>
        <begin position="1"/>
        <end position="30"/>
    </location>
</feature>
<evidence type="ECO:0000256" key="1">
    <source>
        <dbReference type="SAM" id="SignalP"/>
    </source>
</evidence>
<reference evidence="2 3" key="1">
    <citation type="submission" date="2015-12" db="EMBL/GenBank/DDBJ databases">
        <title>Diversity of Burkholderia near neighbor genomes.</title>
        <authorList>
            <person name="Sahl J."/>
            <person name="Wagner D."/>
            <person name="Keim P."/>
        </authorList>
    </citation>
    <scope>NUCLEOTIDE SEQUENCE [LARGE SCALE GENOMIC DNA]</scope>
    <source>
        <strain evidence="2 3">MSMB0783</strain>
    </source>
</reference>
<accession>A0A1B4LPK0</accession>